<gene>
    <name evidence="2" type="ORF">CLV45_0821</name>
</gene>
<reference evidence="2 3" key="1">
    <citation type="submission" date="2017-11" db="EMBL/GenBank/DDBJ databases">
        <title>Genomic Encyclopedia of Archaeal and Bacterial Type Strains, Phase II (KMG-II): From Individual Species to Whole Genera.</title>
        <authorList>
            <person name="Goeker M."/>
        </authorList>
    </citation>
    <scope>NUCLEOTIDE SEQUENCE [LARGE SCALE GENOMIC DNA]</scope>
    <source>
        <strain evidence="2 3">DSM 11115</strain>
    </source>
</reference>
<dbReference type="AlphaFoldDB" id="A0A2M9BN79"/>
<name>A0A2M9BN79_9BACT</name>
<organism evidence="2 3">
    <name type="scientific">Hymenobacter chitinivorans DSM 11115</name>
    <dbReference type="NCBI Taxonomy" id="1121954"/>
    <lineage>
        <taxon>Bacteria</taxon>
        <taxon>Pseudomonadati</taxon>
        <taxon>Bacteroidota</taxon>
        <taxon>Cytophagia</taxon>
        <taxon>Cytophagales</taxon>
        <taxon>Hymenobacteraceae</taxon>
        <taxon>Hymenobacter</taxon>
    </lineage>
</organism>
<dbReference type="Proteomes" id="UP000228535">
    <property type="component" value="Unassembled WGS sequence"/>
</dbReference>
<accession>A0A2M9BN79</accession>
<proteinExistence type="predicted"/>
<evidence type="ECO:0000259" key="1">
    <source>
        <dbReference type="Pfam" id="PF13274"/>
    </source>
</evidence>
<dbReference type="InterPro" id="IPR025272">
    <property type="entry name" value="SocA_Panacea"/>
</dbReference>
<protein>
    <submittedName>
        <fullName evidence="2">Putative phage-associated protein</fullName>
    </submittedName>
</protein>
<sequence>MYERNIHTYVELVIEHAKKNGIELTPLKLQKVLYYLQAWSLAFSGDDLFDDVPQAWVRGPVYPAVYTRFCQLKATPIVHANATVNTAALLAFPQTEFTISALRDQEQVLEAVLHEYVPKTAEWLVRQTHCEKPWLEARAGLDSVEPSSKELSKETMKTYYSSSIHQHQPLNPFASQDVSASDFALESPLAELQQQWENKAEYFTGISKEEVMQRAQHLMMTMQSLKPSMFIVSLTYDHDLYVRAEIAGGRSLHASVTFGEDSDPEDDTFLAMFLNGEEQWNVSCAFHQTNETIYYQLVPTELVA</sequence>
<keyword evidence="3" id="KW-1185">Reference proteome</keyword>
<comment type="caution">
    <text evidence="2">The sequence shown here is derived from an EMBL/GenBank/DDBJ whole genome shotgun (WGS) entry which is preliminary data.</text>
</comment>
<dbReference type="OrthoDB" id="9799173at2"/>
<evidence type="ECO:0000313" key="2">
    <source>
        <dbReference type="EMBL" id="PJJ59404.1"/>
    </source>
</evidence>
<dbReference type="Pfam" id="PF13274">
    <property type="entry name" value="SocA_Panacea"/>
    <property type="match status" value="1"/>
</dbReference>
<evidence type="ECO:0000313" key="3">
    <source>
        <dbReference type="Proteomes" id="UP000228535"/>
    </source>
</evidence>
<dbReference type="RefSeq" id="WP_100335127.1">
    <property type="nucleotide sequence ID" value="NZ_PGFA01000001.1"/>
</dbReference>
<feature type="domain" description="Antitoxin SocA-like Panacea" evidence="1">
    <location>
        <begin position="29"/>
        <end position="134"/>
    </location>
</feature>
<dbReference type="EMBL" id="PGFA01000001">
    <property type="protein sequence ID" value="PJJ59404.1"/>
    <property type="molecule type" value="Genomic_DNA"/>
</dbReference>